<feature type="chain" id="PRO_5022690093" description="Hydrophobin" evidence="1">
    <location>
        <begin position="19"/>
        <end position="108"/>
    </location>
</feature>
<evidence type="ECO:0000256" key="1">
    <source>
        <dbReference type="SAM" id="SignalP"/>
    </source>
</evidence>
<keyword evidence="1" id="KW-0732">Signal</keyword>
<dbReference type="AlphaFoldDB" id="A0A5C3Q6P1"/>
<keyword evidence="3" id="KW-1185">Reference proteome</keyword>
<dbReference type="EMBL" id="ML178856">
    <property type="protein sequence ID" value="TFK96679.1"/>
    <property type="molecule type" value="Genomic_DNA"/>
</dbReference>
<protein>
    <recommendedName>
        <fullName evidence="4">Hydrophobin</fullName>
    </recommendedName>
</protein>
<feature type="signal peptide" evidence="1">
    <location>
        <begin position="1"/>
        <end position="18"/>
    </location>
</feature>
<accession>A0A5C3Q6P1</accession>
<dbReference type="Proteomes" id="UP000305067">
    <property type="component" value="Unassembled WGS sequence"/>
</dbReference>
<proteinExistence type="predicted"/>
<reference evidence="2 3" key="1">
    <citation type="journal article" date="2019" name="Nat. Ecol. Evol.">
        <title>Megaphylogeny resolves global patterns of mushroom evolution.</title>
        <authorList>
            <person name="Varga T."/>
            <person name="Krizsan K."/>
            <person name="Foldi C."/>
            <person name="Dima B."/>
            <person name="Sanchez-Garcia M."/>
            <person name="Sanchez-Ramirez S."/>
            <person name="Szollosi G.J."/>
            <person name="Szarkandi J.G."/>
            <person name="Papp V."/>
            <person name="Albert L."/>
            <person name="Andreopoulos W."/>
            <person name="Angelini C."/>
            <person name="Antonin V."/>
            <person name="Barry K.W."/>
            <person name="Bougher N.L."/>
            <person name="Buchanan P."/>
            <person name="Buyck B."/>
            <person name="Bense V."/>
            <person name="Catcheside P."/>
            <person name="Chovatia M."/>
            <person name="Cooper J."/>
            <person name="Damon W."/>
            <person name="Desjardin D."/>
            <person name="Finy P."/>
            <person name="Geml J."/>
            <person name="Haridas S."/>
            <person name="Hughes K."/>
            <person name="Justo A."/>
            <person name="Karasinski D."/>
            <person name="Kautmanova I."/>
            <person name="Kiss B."/>
            <person name="Kocsube S."/>
            <person name="Kotiranta H."/>
            <person name="LaButti K.M."/>
            <person name="Lechner B.E."/>
            <person name="Liimatainen K."/>
            <person name="Lipzen A."/>
            <person name="Lukacs Z."/>
            <person name="Mihaltcheva S."/>
            <person name="Morgado L.N."/>
            <person name="Niskanen T."/>
            <person name="Noordeloos M.E."/>
            <person name="Ohm R.A."/>
            <person name="Ortiz-Santana B."/>
            <person name="Ovrebo C."/>
            <person name="Racz N."/>
            <person name="Riley R."/>
            <person name="Savchenko A."/>
            <person name="Shiryaev A."/>
            <person name="Soop K."/>
            <person name="Spirin V."/>
            <person name="Szebenyi C."/>
            <person name="Tomsovsky M."/>
            <person name="Tulloss R.E."/>
            <person name="Uehling J."/>
            <person name="Grigoriev I.V."/>
            <person name="Vagvolgyi C."/>
            <person name="Papp T."/>
            <person name="Martin F.M."/>
            <person name="Miettinen O."/>
            <person name="Hibbett D.S."/>
            <person name="Nagy L.G."/>
        </authorList>
    </citation>
    <scope>NUCLEOTIDE SEQUENCE [LARGE SCALE GENOMIC DNA]</scope>
    <source>
        <strain evidence="2 3">CBS 309.79</strain>
    </source>
</reference>
<organism evidence="2 3">
    <name type="scientific">Pterulicium gracile</name>
    <dbReference type="NCBI Taxonomy" id="1884261"/>
    <lineage>
        <taxon>Eukaryota</taxon>
        <taxon>Fungi</taxon>
        <taxon>Dikarya</taxon>
        <taxon>Basidiomycota</taxon>
        <taxon>Agaricomycotina</taxon>
        <taxon>Agaricomycetes</taxon>
        <taxon>Agaricomycetidae</taxon>
        <taxon>Agaricales</taxon>
        <taxon>Pleurotineae</taxon>
        <taxon>Pterulaceae</taxon>
        <taxon>Pterulicium</taxon>
    </lineage>
</organism>
<dbReference type="CDD" id="cd23507">
    <property type="entry name" value="hydrophobin_I"/>
    <property type="match status" value="1"/>
</dbReference>
<gene>
    <name evidence="2" type="ORF">BDV98DRAFT_597345</name>
</gene>
<name>A0A5C3Q6P1_9AGAR</name>
<evidence type="ECO:0008006" key="4">
    <source>
        <dbReference type="Google" id="ProtNLM"/>
    </source>
</evidence>
<evidence type="ECO:0000313" key="2">
    <source>
        <dbReference type="EMBL" id="TFK96679.1"/>
    </source>
</evidence>
<evidence type="ECO:0000313" key="3">
    <source>
        <dbReference type="Proteomes" id="UP000305067"/>
    </source>
</evidence>
<sequence length="108" mass="11141">MFFNTSLFAVSLVALAAATAVPRDILGSCTYVAAHQCCQGVMPAYTSLVLHLIVQFEAQVPQDPSTPCGINCKPPVGGVCPASQPLEVCCQNLIQGGALSIGCYPANA</sequence>